<dbReference type="Gene3D" id="3.40.50.150">
    <property type="entry name" value="Vaccinia Virus protein VP39"/>
    <property type="match status" value="1"/>
</dbReference>
<reference evidence="2" key="2">
    <citation type="journal article" date="2013" name="Stand. Genomic Sci.">
        <title>Complete genome sequence of Desulfocapsa sulfexigens, a marine deltaproteobacterium specialized in disproportionating inorganic sulfur compounds.</title>
        <authorList>
            <person name="Finster K.W."/>
            <person name="Kjeldsen K.U."/>
            <person name="Kube M."/>
            <person name="Reinhardt R."/>
            <person name="Mussmann M."/>
            <person name="Amann R."/>
            <person name="Schreiber L."/>
        </authorList>
    </citation>
    <scope>NUCLEOTIDE SEQUENCE [LARGE SCALE GENOMIC DNA]</scope>
    <source>
        <strain evidence="2">DSM 10523 / SB164P1</strain>
    </source>
</reference>
<dbReference type="KEGG" id="dpi:BN4_12678"/>
<name>M1WKN5_PSEP2</name>
<dbReference type="PANTHER" id="PTHR43861:SF6">
    <property type="entry name" value="METHYLTRANSFERASE TYPE 11"/>
    <property type="match status" value="1"/>
</dbReference>
<dbReference type="RefSeq" id="WP_015415954.1">
    <property type="nucleotide sequence ID" value="NC_020409.1"/>
</dbReference>
<dbReference type="CDD" id="cd02440">
    <property type="entry name" value="AdoMet_MTases"/>
    <property type="match status" value="1"/>
</dbReference>
<evidence type="ECO:0000313" key="2">
    <source>
        <dbReference type="Proteomes" id="UP000011724"/>
    </source>
</evidence>
<reference evidence="1 2" key="1">
    <citation type="journal article" date="2013" name="PLoS ONE">
        <title>The first genomic and proteomic characterization of a deep-sea sulfate reducer: insights into the piezophilic lifestyle of Desulfovibrio piezophilus.</title>
        <authorList>
            <person name="Pradel N."/>
            <person name="Ji B."/>
            <person name="Gimenez G."/>
            <person name="Talla E."/>
            <person name="Lenoble P."/>
            <person name="Garel M."/>
            <person name="Tamburini C."/>
            <person name="Fourquet P."/>
            <person name="Lebrun R."/>
            <person name="Bertin P."/>
            <person name="Denis Y."/>
            <person name="Pophillat M."/>
            <person name="Barbe V."/>
            <person name="Ollivier B."/>
            <person name="Dolla A."/>
        </authorList>
    </citation>
    <scope>NUCLEOTIDE SEQUENCE [LARGE SCALE GENOMIC DNA]</scope>
    <source>
        <strain evidence="2">DSM 10523 / SB164P1</strain>
    </source>
</reference>
<sequence>MANISGDIIKVRGWTFGKEDHCWLAQSWPDEYYETPYCCGCGASMTPCFQISNSAGALGCVTSICQRCGFVKKTSQLGGQYISQHFAKRWLIRRDDVLRESLYPYTKLAPLVKAGGRVLDLGCGIGDRLLPFHNNGFDVYGVDPSEHRTQIATTRMRNILVGDGETYLANNHEKFDLIYLFNVLQFLVNPFAVIQAALEHVVDGGFLFFSVSNFQEHNMVQLAHLGVIVSYLSPYSVGRFLQTSNLDSCVVEYSHSPFECIIRKGKGAQGNQNMHQASPCQLTNIVDSARTSSVYSRFPYMVRRSVELNSPGRTIEFHRRFIRKIKAPLTFMYDTEYIPVLLK</sequence>
<dbReference type="PATRIC" id="fig|879567.3.peg.2870"/>
<dbReference type="OrthoDB" id="7342932at2"/>
<dbReference type="PANTHER" id="PTHR43861">
    <property type="entry name" value="TRANS-ACONITATE 2-METHYLTRANSFERASE-RELATED"/>
    <property type="match status" value="1"/>
</dbReference>
<gene>
    <name evidence="1" type="ordered locus">BN4_12678</name>
</gene>
<dbReference type="Pfam" id="PF13489">
    <property type="entry name" value="Methyltransf_23"/>
    <property type="match status" value="1"/>
</dbReference>
<evidence type="ECO:0008006" key="3">
    <source>
        <dbReference type="Google" id="ProtNLM"/>
    </source>
</evidence>
<dbReference type="HOGENOM" id="CLU_808285_0_0_7"/>
<keyword evidence="2" id="KW-1185">Reference proteome</keyword>
<dbReference type="STRING" id="1322246.BN4_12678"/>
<accession>M1WKN5</accession>
<dbReference type="InterPro" id="IPR029063">
    <property type="entry name" value="SAM-dependent_MTases_sf"/>
</dbReference>
<dbReference type="eggNOG" id="COG2227">
    <property type="taxonomic scope" value="Bacteria"/>
</dbReference>
<dbReference type="Proteomes" id="UP000011724">
    <property type="component" value="Chromosome"/>
</dbReference>
<dbReference type="SUPFAM" id="SSF53335">
    <property type="entry name" value="S-adenosyl-L-methionine-dependent methyltransferases"/>
    <property type="match status" value="1"/>
</dbReference>
<proteinExistence type="predicted"/>
<evidence type="ECO:0000313" key="1">
    <source>
        <dbReference type="EMBL" id="CCH49911.1"/>
    </source>
</evidence>
<dbReference type="EMBL" id="FO203427">
    <property type="protein sequence ID" value="CCH49911.1"/>
    <property type="molecule type" value="Genomic_DNA"/>
</dbReference>
<dbReference type="AlphaFoldDB" id="M1WKN5"/>
<protein>
    <recommendedName>
        <fullName evidence="3">Methyltransferase type 11</fullName>
    </recommendedName>
</protein>
<organism evidence="1 2">
    <name type="scientific">Pseudodesulfovibrio piezophilus (strain DSM 21447 / JCM 15486 / C1TLV30)</name>
    <name type="common">Desulfovibrio piezophilus</name>
    <dbReference type="NCBI Taxonomy" id="1322246"/>
    <lineage>
        <taxon>Bacteria</taxon>
        <taxon>Pseudomonadati</taxon>
        <taxon>Thermodesulfobacteriota</taxon>
        <taxon>Desulfovibrionia</taxon>
        <taxon>Desulfovibrionales</taxon>
        <taxon>Desulfovibrionaceae</taxon>
    </lineage>
</organism>